<dbReference type="EMBL" id="HBGG01024884">
    <property type="protein sequence ID" value="CAD9210658.1"/>
    <property type="molecule type" value="Transcribed_RNA"/>
</dbReference>
<evidence type="ECO:0000313" key="4">
    <source>
        <dbReference type="EMBL" id="CAD9210657.1"/>
    </source>
</evidence>
<reference evidence="4" key="1">
    <citation type="submission" date="2021-01" db="EMBL/GenBank/DDBJ databases">
        <authorList>
            <person name="Corre E."/>
            <person name="Pelletier E."/>
            <person name="Niang G."/>
            <person name="Scheremetjew M."/>
            <person name="Finn R."/>
            <person name="Kale V."/>
            <person name="Holt S."/>
            <person name="Cochrane G."/>
            <person name="Meng A."/>
            <person name="Brown T."/>
            <person name="Cohen L."/>
        </authorList>
    </citation>
    <scope>NUCLEOTIDE SEQUENCE</scope>
    <source>
        <strain evidence="4">PLY429</strain>
    </source>
</reference>
<proteinExistence type="inferred from homology"/>
<dbReference type="EMBL" id="HBGG01024883">
    <property type="protein sequence ID" value="CAD9210657.1"/>
    <property type="molecule type" value="Transcribed_RNA"/>
</dbReference>
<evidence type="ECO:0000256" key="1">
    <source>
        <dbReference type="ARBA" id="ARBA00007818"/>
    </source>
</evidence>
<sequence>MVLVCLHIKATLENVKSLTLPIGHIWTVRLQQSQGEERREGVEICENECHEIPGSKGEANFLMKWSRDDRKHCTINIEHVKKYTRAYGEADSGSFVPIVGFDCRGAEPVDWTPQGGFRIESTGGAVFDNVDLKEKEWCDYDDDAGLSVGVYDLEWKFEVKK</sequence>
<keyword evidence="2" id="KW-0479">Metal-binding</keyword>
<name>A0A6U1IDI7_9CHLO</name>
<dbReference type="AlphaFoldDB" id="A0A6U1IDI7"/>
<dbReference type="GO" id="GO:0008270">
    <property type="term" value="F:zinc ion binding"/>
    <property type="evidence" value="ECO:0007669"/>
    <property type="project" value="TreeGrafter"/>
</dbReference>
<protein>
    <recommendedName>
        <fullName evidence="6">DUF866 domain-containing protein</fullName>
    </recommendedName>
</protein>
<keyword evidence="3" id="KW-0862">Zinc</keyword>
<dbReference type="SUPFAM" id="SSF141678">
    <property type="entry name" value="MAL13P1.257-like"/>
    <property type="match status" value="1"/>
</dbReference>
<evidence type="ECO:0000256" key="2">
    <source>
        <dbReference type="ARBA" id="ARBA00022723"/>
    </source>
</evidence>
<evidence type="ECO:0000256" key="3">
    <source>
        <dbReference type="ARBA" id="ARBA00022833"/>
    </source>
</evidence>
<comment type="similarity">
    <text evidence="1">Belongs to the UPF0587 family.</text>
</comment>
<dbReference type="InterPro" id="IPR008584">
    <property type="entry name" value="CXXC_Zn-binding_euk"/>
</dbReference>
<gene>
    <name evidence="4" type="ORF">TCHU04912_LOCUS12896</name>
    <name evidence="5" type="ORF">TCHU04912_LOCUS12897</name>
</gene>
<dbReference type="PANTHER" id="PTHR12857">
    <property type="entry name" value="CXXC MOTIF CONTAINING ZINC BINDING PROTEIN"/>
    <property type="match status" value="1"/>
</dbReference>
<accession>A0A6U1IDI7</accession>
<dbReference type="Pfam" id="PF05907">
    <property type="entry name" value="CXXC_Zn-b_euk"/>
    <property type="match status" value="1"/>
</dbReference>
<organism evidence="4">
    <name type="scientific">Tetraselmis chuii</name>
    <dbReference type="NCBI Taxonomy" id="63592"/>
    <lineage>
        <taxon>Eukaryota</taxon>
        <taxon>Viridiplantae</taxon>
        <taxon>Chlorophyta</taxon>
        <taxon>core chlorophytes</taxon>
        <taxon>Chlorodendrophyceae</taxon>
        <taxon>Chlorodendrales</taxon>
        <taxon>Chlorodendraceae</taxon>
        <taxon>Tetraselmis</taxon>
    </lineage>
</organism>
<evidence type="ECO:0008006" key="6">
    <source>
        <dbReference type="Google" id="ProtNLM"/>
    </source>
</evidence>
<dbReference type="PANTHER" id="PTHR12857:SF0">
    <property type="entry name" value="CXXC MOTIF CONTAINING ZINC BINDING PROTEIN"/>
    <property type="match status" value="1"/>
</dbReference>
<evidence type="ECO:0000313" key="5">
    <source>
        <dbReference type="EMBL" id="CAD9210658.1"/>
    </source>
</evidence>